<sequence>MLTDARRRSISHARRTCRPSLPDSPTALAGRQAHAALIADLITHCLLLGCCSKKPTRNHFPARRVFTRSAVDRPVALAAERHLLLRRRRRRRGRPAPSRRDPQPVSCVRRSFSGKSICGASRPVLDRQQGPWPRLHRRNTATGSIAGAV</sequence>
<dbReference type="AlphaFoldDB" id="A0A9P4PNG5"/>
<proteinExistence type="predicted"/>
<evidence type="ECO:0000256" key="1">
    <source>
        <dbReference type="SAM" id="MobiDB-lite"/>
    </source>
</evidence>
<keyword evidence="3" id="KW-1185">Reference proteome</keyword>
<name>A0A9P4PNG5_9PLEO</name>
<dbReference type="Proteomes" id="UP000799764">
    <property type="component" value="Unassembled WGS sequence"/>
</dbReference>
<feature type="region of interest" description="Disordered" evidence="1">
    <location>
        <begin position="87"/>
        <end position="107"/>
    </location>
</feature>
<dbReference type="EMBL" id="MU001497">
    <property type="protein sequence ID" value="KAF2447192.1"/>
    <property type="molecule type" value="Genomic_DNA"/>
</dbReference>
<protein>
    <submittedName>
        <fullName evidence="2">Uncharacterized protein</fullName>
    </submittedName>
</protein>
<accession>A0A9P4PNG5</accession>
<evidence type="ECO:0000313" key="3">
    <source>
        <dbReference type="Proteomes" id="UP000799764"/>
    </source>
</evidence>
<feature type="region of interest" description="Disordered" evidence="1">
    <location>
        <begin position="1"/>
        <end position="25"/>
    </location>
</feature>
<evidence type="ECO:0000313" key="2">
    <source>
        <dbReference type="EMBL" id="KAF2447192.1"/>
    </source>
</evidence>
<organism evidence="2 3">
    <name type="scientific">Karstenula rhodostoma CBS 690.94</name>
    <dbReference type="NCBI Taxonomy" id="1392251"/>
    <lineage>
        <taxon>Eukaryota</taxon>
        <taxon>Fungi</taxon>
        <taxon>Dikarya</taxon>
        <taxon>Ascomycota</taxon>
        <taxon>Pezizomycotina</taxon>
        <taxon>Dothideomycetes</taxon>
        <taxon>Pleosporomycetidae</taxon>
        <taxon>Pleosporales</taxon>
        <taxon>Massarineae</taxon>
        <taxon>Didymosphaeriaceae</taxon>
        <taxon>Karstenula</taxon>
    </lineage>
</organism>
<dbReference type="OrthoDB" id="10634903at2759"/>
<reference evidence="2" key="1">
    <citation type="journal article" date="2020" name="Stud. Mycol.">
        <title>101 Dothideomycetes genomes: a test case for predicting lifestyles and emergence of pathogens.</title>
        <authorList>
            <person name="Haridas S."/>
            <person name="Albert R."/>
            <person name="Binder M."/>
            <person name="Bloem J."/>
            <person name="Labutti K."/>
            <person name="Salamov A."/>
            <person name="Andreopoulos B."/>
            <person name="Baker S."/>
            <person name="Barry K."/>
            <person name="Bills G."/>
            <person name="Bluhm B."/>
            <person name="Cannon C."/>
            <person name="Castanera R."/>
            <person name="Culley D."/>
            <person name="Daum C."/>
            <person name="Ezra D."/>
            <person name="Gonzalez J."/>
            <person name="Henrissat B."/>
            <person name="Kuo A."/>
            <person name="Liang C."/>
            <person name="Lipzen A."/>
            <person name="Lutzoni F."/>
            <person name="Magnuson J."/>
            <person name="Mondo S."/>
            <person name="Nolan M."/>
            <person name="Ohm R."/>
            <person name="Pangilinan J."/>
            <person name="Park H.-J."/>
            <person name="Ramirez L."/>
            <person name="Alfaro M."/>
            <person name="Sun H."/>
            <person name="Tritt A."/>
            <person name="Yoshinaga Y."/>
            <person name="Zwiers L.-H."/>
            <person name="Turgeon B."/>
            <person name="Goodwin S."/>
            <person name="Spatafora J."/>
            <person name="Crous P."/>
            <person name="Grigoriev I."/>
        </authorList>
    </citation>
    <scope>NUCLEOTIDE SEQUENCE</scope>
    <source>
        <strain evidence="2">CBS 690.94</strain>
    </source>
</reference>
<feature type="region of interest" description="Disordered" evidence="1">
    <location>
        <begin position="128"/>
        <end position="149"/>
    </location>
</feature>
<feature type="compositionally biased region" description="Basic residues" evidence="1">
    <location>
        <begin position="8"/>
        <end position="17"/>
    </location>
</feature>
<comment type="caution">
    <text evidence="2">The sequence shown here is derived from an EMBL/GenBank/DDBJ whole genome shotgun (WGS) entry which is preliminary data.</text>
</comment>
<gene>
    <name evidence="2" type="ORF">P171DRAFT_247432</name>
</gene>